<proteinExistence type="inferred from homology"/>
<dbReference type="GO" id="GO:0031369">
    <property type="term" value="F:translation initiation factor binding"/>
    <property type="evidence" value="ECO:0007669"/>
    <property type="project" value="InterPro"/>
</dbReference>
<evidence type="ECO:0000256" key="4">
    <source>
        <dbReference type="ARBA" id="ARBA00022540"/>
    </source>
</evidence>
<sequence length="661" mass="75504">MSSKKKKLEEKQPLQAVLICDSFNYRFMPLTRSKPRVLIPLLNVPLIDYSLKSLHSAGFDDVFLFCCSHSQQIKDHIKQWLASRANVSMNVQVFSSDSYASVGDVLRDLDGKGLIRHDFVLLFGDCVWNLQLKKYVDEHRNQIKNDKGCIMTLLFKQSSRERRSKSTEDQVLLFVDGTTNKLLLYDKLSKHGNKVNVNLSLFQENRNMKVYCNLQDTYIAICSVNVPSLFADNFDYETRDDFIRGILEQEDILGSTIYSRICESNTYATRVINPSAYEVVSLDILQRWSFPIVPDLEDKVCYQRHNIYRFCDVSLMMNSILEKNVAIGTYTTIGANAHIMNSVIGSSCKIGNNVKIEGAFLWNNVNVDDDCELRCCIIGENVHIKNGCTISEGSLISNDVVIGPNVTLKCRLIQTEPDDDDDKIDTNIVGSEGKGYLYRESEEIENINIWGLEKVSEADESWKSSGSELDDIEEEEEIDDTKIFYNEVLDSFQRGFDENVASENLILEVNSSKHAYNIPIKELGFLVTRAVLEMPKSLVESKSSGDYSSNLDSVLNKFTPVIKNYIKSAESQLIFLMAAEEFTLLHQLGGSVFYKILKFFYDKDILEEDVILQWYENTQPLPALLADCEFTLDDQLEFRRQKIVQAFVKWLQEAEEESSDN</sequence>
<dbReference type="InterPro" id="IPR016024">
    <property type="entry name" value="ARM-type_fold"/>
</dbReference>
<dbReference type="GO" id="GO:0005085">
    <property type="term" value="F:guanyl-nucleotide exchange factor activity"/>
    <property type="evidence" value="ECO:0007669"/>
    <property type="project" value="InterPro"/>
</dbReference>
<dbReference type="SUPFAM" id="SSF51161">
    <property type="entry name" value="Trimeric LpxA-like enzymes"/>
    <property type="match status" value="1"/>
</dbReference>
<dbReference type="InterPro" id="IPR011004">
    <property type="entry name" value="Trimer_LpxA-like_sf"/>
</dbReference>
<dbReference type="SUPFAM" id="SSF53448">
    <property type="entry name" value="Nucleotide-diphospho-sugar transferases"/>
    <property type="match status" value="1"/>
</dbReference>
<dbReference type="GO" id="GO:0005829">
    <property type="term" value="C:cytosol"/>
    <property type="evidence" value="ECO:0007669"/>
    <property type="project" value="UniProtKB-SubCell"/>
</dbReference>
<dbReference type="InterPro" id="IPR051956">
    <property type="entry name" value="eIF2B_epsilon"/>
</dbReference>
<evidence type="ECO:0000256" key="5">
    <source>
        <dbReference type="ARBA" id="ARBA00022917"/>
    </source>
</evidence>
<dbReference type="Pfam" id="PF25084">
    <property type="entry name" value="LbH_EIF2B"/>
    <property type="match status" value="1"/>
</dbReference>
<evidence type="ECO:0000256" key="8">
    <source>
        <dbReference type="ARBA" id="ARBA00046432"/>
    </source>
</evidence>
<comment type="subcellular location">
    <subcellularLocation>
        <location evidence="1">Cytoplasm</location>
        <location evidence="1">Cytosol</location>
    </subcellularLocation>
</comment>
<dbReference type="OrthoDB" id="424572at2759"/>
<dbReference type="Gene3D" id="1.25.40.180">
    <property type="match status" value="1"/>
</dbReference>
<reference evidence="10 11" key="1">
    <citation type="journal article" date="2018" name="Gigascience">
        <title>Genomes of trombidid mites reveal novel predicted allergens and laterally-transferred genes associated with secondary metabolism.</title>
        <authorList>
            <person name="Dong X."/>
            <person name="Chaisiri K."/>
            <person name="Xia D."/>
            <person name="Armstrong S.D."/>
            <person name="Fang Y."/>
            <person name="Donnelly M.J."/>
            <person name="Kadowaki T."/>
            <person name="McGarry J.W."/>
            <person name="Darby A.C."/>
            <person name="Makepeace B.L."/>
        </authorList>
    </citation>
    <scope>NUCLEOTIDE SEQUENCE [LARGE SCALE GENOMIC DNA]</scope>
    <source>
        <strain evidence="10">UoL-WK</strain>
    </source>
</reference>
<evidence type="ECO:0000313" key="11">
    <source>
        <dbReference type="Proteomes" id="UP000285301"/>
    </source>
</evidence>
<dbReference type="Gene3D" id="2.160.10.10">
    <property type="entry name" value="Hexapeptide repeat proteins"/>
    <property type="match status" value="1"/>
</dbReference>
<evidence type="ECO:0000256" key="3">
    <source>
        <dbReference type="ARBA" id="ARBA00022490"/>
    </source>
</evidence>
<dbReference type="FunFam" id="1.25.40.180:FF:000022">
    <property type="entry name" value="Translation initiation factor eIF-2B epsilon subunit"/>
    <property type="match status" value="1"/>
</dbReference>
<dbReference type="SUPFAM" id="SSF48371">
    <property type="entry name" value="ARM repeat"/>
    <property type="match status" value="1"/>
</dbReference>
<evidence type="ECO:0000256" key="1">
    <source>
        <dbReference type="ARBA" id="ARBA00004514"/>
    </source>
</evidence>
<dbReference type="STRING" id="1965070.A0A443R8H4"/>
<dbReference type="Pfam" id="PF00483">
    <property type="entry name" value="NTP_transferase"/>
    <property type="match status" value="1"/>
</dbReference>
<dbReference type="InterPro" id="IPR003307">
    <property type="entry name" value="W2_domain"/>
</dbReference>
<dbReference type="InterPro" id="IPR056764">
    <property type="entry name" value="LbH_EIF2B3/5"/>
</dbReference>
<evidence type="ECO:0000256" key="6">
    <source>
        <dbReference type="ARBA" id="ARBA00044144"/>
    </source>
</evidence>
<evidence type="ECO:0000256" key="2">
    <source>
        <dbReference type="ARBA" id="ARBA00007878"/>
    </source>
</evidence>
<dbReference type="PROSITE" id="PS51363">
    <property type="entry name" value="W2"/>
    <property type="match status" value="1"/>
</dbReference>
<dbReference type="SMART" id="SM00515">
    <property type="entry name" value="eIF5C"/>
    <property type="match status" value="1"/>
</dbReference>
<dbReference type="InterPro" id="IPR035543">
    <property type="entry name" value="eIF-2B_epsilon_N"/>
</dbReference>
<dbReference type="FunFam" id="3.90.550.10:FF:000066">
    <property type="entry name" value="Translation initiation factor eIF-2B subunit epsilon"/>
    <property type="match status" value="1"/>
</dbReference>
<dbReference type="InterPro" id="IPR005835">
    <property type="entry name" value="NTP_transferase_dom"/>
</dbReference>
<protein>
    <recommendedName>
        <fullName evidence="6">Translation initiation factor eIF2B subunit epsilon</fullName>
    </recommendedName>
    <alternativeName>
        <fullName evidence="7">eIF2B GDP-GTP exchange factor subunit epsilon</fullName>
    </alternativeName>
</protein>
<dbReference type="InterPro" id="IPR029044">
    <property type="entry name" value="Nucleotide-diphossugar_trans"/>
</dbReference>
<dbReference type="AlphaFoldDB" id="A0A443R8H4"/>
<dbReference type="GO" id="GO:0005851">
    <property type="term" value="C:eukaryotic translation initiation factor 2B complex"/>
    <property type="evidence" value="ECO:0007669"/>
    <property type="project" value="TreeGrafter"/>
</dbReference>
<keyword evidence="11" id="KW-1185">Reference proteome</keyword>
<name>A0A443R8H4_9ACAR</name>
<comment type="subunit">
    <text evidence="8">Component of the translation initiation factor 2B (eIF2B) complex which is a heterodecamer of two sets of five different subunits: alpha, beta, gamma, delta and epsilon. Subunits alpha, beta and delta comprise a regulatory subcomplex and subunits epsilon and gamma comprise a catalytic subcomplex. Within the complex, the hexameric regulatory complex resides at the center, with the two heterodimeric catalytic subcomplexes bound on opposite sides.</text>
</comment>
<dbReference type="Proteomes" id="UP000285301">
    <property type="component" value="Unassembled WGS sequence"/>
</dbReference>
<dbReference type="CDD" id="cd04197">
    <property type="entry name" value="eIF-2B_epsilon_N"/>
    <property type="match status" value="1"/>
</dbReference>
<evidence type="ECO:0000256" key="7">
    <source>
        <dbReference type="ARBA" id="ARBA00044345"/>
    </source>
</evidence>
<accession>A0A443R8H4</accession>
<dbReference type="GO" id="GO:0003743">
    <property type="term" value="F:translation initiation factor activity"/>
    <property type="evidence" value="ECO:0007669"/>
    <property type="project" value="UniProtKB-KW"/>
</dbReference>
<keyword evidence="3" id="KW-0963">Cytoplasm</keyword>
<comment type="caution">
    <text evidence="10">The sequence shown here is derived from an EMBL/GenBank/DDBJ whole genome shotgun (WGS) entry which is preliminary data.</text>
</comment>
<keyword evidence="5" id="KW-0648">Protein biosynthesis</keyword>
<dbReference type="InterPro" id="IPR044123">
    <property type="entry name" value="W2_eIF2B_epsilon"/>
</dbReference>
<organism evidence="10 11">
    <name type="scientific">Dinothrombium tinctorium</name>
    <dbReference type="NCBI Taxonomy" id="1965070"/>
    <lineage>
        <taxon>Eukaryota</taxon>
        <taxon>Metazoa</taxon>
        <taxon>Ecdysozoa</taxon>
        <taxon>Arthropoda</taxon>
        <taxon>Chelicerata</taxon>
        <taxon>Arachnida</taxon>
        <taxon>Acari</taxon>
        <taxon>Acariformes</taxon>
        <taxon>Trombidiformes</taxon>
        <taxon>Prostigmata</taxon>
        <taxon>Anystina</taxon>
        <taxon>Parasitengona</taxon>
        <taxon>Trombidioidea</taxon>
        <taxon>Trombidiidae</taxon>
        <taxon>Dinothrombium</taxon>
    </lineage>
</organism>
<keyword evidence="4 10" id="KW-0396">Initiation factor</keyword>
<dbReference type="CDD" id="cd11558">
    <property type="entry name" value="W2_eIF2B_epsilon"/>
    <property type="match status" value="1"/>
</dbReference>
<dbReference type="Pfam" id="PF02020">
    <property type="entry name" value="W2"/>
    <property type="match status" value="1"/>
</dbReference>
<dbReference type="Gene3D" id="3.90.550.10">
    <property type="entry name" value="Spore Coat Polysaccharide Biosynthesis Protein SpsA, Chain A"/>
    <property type="match status" value="1"/>
</dbReference>
<gene>
    <name evidence="10" type="ORF">B4U79_12500</name>
</gene>
<dbReference type="PANTHER" id="PTHR45887:SF1">
    <property type="entry name" value="TRANSLATION INITIATION FACTOR EIF-2B SUBUNIT EPSILON"/>
    <property type="match status" value="1"/>
</dbReference>
<evidence type="ECO:0000313" key="10">
    <source>
        <dbReference type="EMBL" id="RWS11581.1"/>
    </source>
</evidence>
<evidence type="ECO:0000259" key="9">
    <source>
        <dbReference type="PROSITE" id="PS51363"/>
    </source>
</evidence>
<dbReference type="EMBL" id="NCKU01001651">
    <property type="protein sequence ID" value="RWS11581.1"/>
    <property type="molecule type" value="Genomic_DNA"/>
</dbReference>
<feature type="domain" description="W2" evidence="9">
    <location>
        <begin position="474"/>
        <end position="661"/>
    </location>
</feature>
<comment type="similarity">
    <text evidence="2">Belongs to the eIF-2B gamma/epsilon subunits family.</text>
</comment>
<dbReference type="PANTHER" id="PTHR45887">
    <property type="entry name" value="TRANSLATION INITIATION FACTOR EIF-2B SUBUNIT EPSILON"/>
    <property type="match status" value="1"/>
</dbReference>